<reference evidence="4" key="3">
    <citation type="submission" date="2020-12" db="UniProtKB">
        <authorList>
            <consortium name="WormBaseParasite"/>
        </authorList>
    </citation>
    <scope>IDENTIFICATION</scope>
</reference>
<keyword evidence="3" id="KW-1185">Reference proteome</keyword>
<reference evidence="2" key="1">
    <citation type="submission" date="2014-09" db="EMBL/GenBank/DDBJ databases">
        <authorList>
            <person name="Aslett A.Martin."/>
        </authorList>
    </citation>
    <scope>NUCLEOTIDE SEQUENCE</scope>
    <source>
        <strain evidence="2">ED321 Heterogonic</strain>
    </source>
</reference>
<dbReference type="GeneID" id="36385454"/>
<dbReference type="AlphaFoldDB" id="A0A090KTA9"/>
<dbReference type="Proteomes" id="UP000035682">
    <property type="component" value="Unplaced"/>
</dbReference>
<evidence type="ECO:0000313" key="4">
    <source>
        <dbReference type="WBParaSite" id="SRAE_X000237500.1"/>
    </source>
</evidence>
<feature type="coiled-coil region" evidence="1">
    <location>
        <begin position="24"/>
        <end position="65"/>
    </location>
</feature>
<evidence type="ECO:0000313" key="3">
    <source>
        <dbReference type="Proteomes" id="UP000035682"/>
    </source>
</evidence>
<dbReference type="WormBase" id="SRAE_X000237500">
    <property type="protein sequence ID" value="SRP02034"/>
    <property type="gene ID" value="WBGene00267960"/>
</dbReference>
<gene>
    <name evidence="2 4 5" type="ORF">SRAE_X000237500</name>
</gene>
<evidence type="ECO:0000313" key="5">
    <source>
        <dbReference type="WormBase" id="SRAE_X000237500"/>
    </source>
</evidence>
<evidence type="ECO:0000313" key="2">
    <source>
        <dbReference type="EMBL" id="CEF60641.1"/>
    </source>
</evidence>
<evidence type="ECO:0000256" key="1">
    <source>
        <dbReference type="SAM" id="Coils"/>
    </source>
</evidence>
<name>A0A090KTA9_STRRB</name>
<dbReference type="WBParaSite" id="SRAE_X000237500.1">
    <property type="protein sequence ID" value="SRAE_X000237500.1"/>
    <property type="gene ID" value="WBGene00267960"/>
</dbReference>
<dbReference type="EMBL" id="LN609400">
    <property type="protein sequence ID" value="CEF60641.1"/>
    <property type="molecule type" value="Genomic_DNA"/>
</dbReference>
<keyword evidence="1" id="KW-0175">Coiled coil</keyword>
<organism evidence="2">
    <name type="scientific">Strongyloides ratti</name>
    <name type="common">Parasitic roundworm</name>
    <dbReference type="NCBI Taxonomy" id="34506"/>
    <lineage>
        <taxon>Eukaryota</taxon>
        <taxon>Metazoa</taxon>
        <taxon>Ecdysozoa</taxon>
        <taxon>Nematoda</taxon>
        <taxon>Chromadorea</taxon>
        <taxon>Rhabditida</taxon>
        <taxon>Tylenchina</taxon>
        <taxon>Panagrolaimomorpha</taxon>
        <taxon>Strongyloidoidea</taxon>
        <taxon>Strongyloididae</taxon>
        <taxon>Strongyloides</taxon>
    </lineage>
</organism>
<proteinExistence type="predicted"/>
<accession>A0A090KTA9</accession>
<dbReference type="RefSeq" id="XP_024499850.1">
    <property type="nucleotide sequence ID" value="XM_024645581.1"/>
</dbReference>
<sequence>MNDLFHQKLQAYIVASNNKISKNMEKNSIKIKEKDEEIDVLKQKIAELEKKLAKATEKANISIGEEKEKNVKKIERYSER</sequence>
<dbReference type="CTD" id="36385454"/>
<reference evidence="3" key="2">
    <citation type="submission" date="2014-09" db="EMBL/GenBank/DDBJ databases">
        <authorList>
            <person name="Martin A.A."/>
        </authorList>
    </citation>
    <scope>NUCLEOTIDE SEQUENCE</scope>
    <source>
        <strain evidence="3">ED321</strain>
    </source>
</reference>
<protein>
    <submittedName>
        <fullName evidence="2 4">Uncharacterized protein</fullName>
    </submittedName>
</protein>